<dbReference type="AlphaFoldDB" id="A0A097QSE8"/>
<evidence type="ECO:0000313" key="2">
    <source>
        <dbReference type="Proteomes" id="UP000029980"/>
    </source>
</evidence>
<protein>
    <submittedName>
        <fullName evidence="1">Uncharacterized protein</fullName>
    </submittedName>
</protein>
<dbReference type="EMBL" id="CP008887">
    <property type="protein sequence ID" value="AIU69392.1"/>
    <property type="molecule type" value="Genomic_DNA"/>
</dbReference>
<evidence type="ECO:0000313" key="1">
    <source>
        <dbReference type="EMBL" id="AIU69392.1"/>
    </source>
</evidence>
<accession>A0A097QSE8</accession>
<dbReference type="HOGENOM" id="CLU_115710_0_0_2"/>
<dbReference type="OrthoDB" id="85958at2157"/>
<keyword evidence="2" id="KW-1185">Reference proteome</keyword>
<reference evidence="1 2" key="1">
    <citation type="journal article" date="2015" name="Int. J. Syst. Evol. Microbiol.">
        <title>Thermococcus eurythermalis sp. nov., a conditional piezophilic hyperthermophilic archaeon with a wide temperature range isolated from an oil-immersed chimney in the Guaymas Basin.</title>
        <authorList>
            <person name="Zhao W."/>
            <person name="Zeng X."/>
            <person name="Xiao X."/>
        </authorList>
    </citation>
    <scope>NUCLEOTIDE SEQUENCE [LARGE SCALE GENOMIC DNA]</scope>
    <source>
        <strain evidence="1 2">A501</strain>
    </source>
</reference>
<dbReference type="KEGG" id="teu:TEU_02995"/>
<name>A0A097QSE8_9EURY</name>
<dbReference type="Proteomes" id="UP000029980">
    <property type="component" value="Chromosome"/>
</dbReference>
<sequence>MNKALAIMAIITIALVAYAFQTAQLPPATIEYKEVFYMNNQSVTFITKDGFGLFTMEIEPKISSFELRIEFPEGTSYLVRYGDETYRGTGTFKIKVSKDSLPNQVYVQFQLPKELTRKVIYEGESPEIRIVGEQVPFWHAEDIIYIKYRKEEKS</sequence>
<organism evidence="1 2">
    <name type="scientific">Thermococcus eurythermalis</name>
    <dbReference type="NCBI Taxonomy" id="1505907"/>
    <lineage>
        <taxon>Archaea</taxon>
        <taxon>Methanobacteriati</taxon>
        <taxon>Methanobacteriota</taxon>
        <taxon>Thermococci</taxon>
        <taxon>Thermococcales</taxon>
        <taxon>Thermococcaceae</taxon>
        <taxon>Thermococcus</taxon>
    </lineage>
</organism>
<gene>
    <name evidence="1" type="ORF">TEU_02995</name>
</gene>
<proteinExistence type="predicted"/>
<dbReference type="STRING" id="1505907.TEU_02995"/>